<keyword evidence="4 6" id="KW-1133">Transmembrane helix</keyword>
<keyword evidence="3 6" id="KW-0812">Transmembrane</keyword>
<dbReference type="GO" id="GO:0005506">
    <property type="term" value="F:iron ion binding"/>
    <property type="evidence" value="ECO:0007669"/>
    <property type="project" value="InterPro"/>
</dbReference>
<evidence type="ECO:0000259" key="7">
    <source>
        <dbReference type="Pfam" id="PF04116"/>
    </source>
</evidence>
<keyword evidence="10" id="KW-1185">Reference proteome</keyword>
<keyword evidence="5 6" id="KW-0472">Membrane</keyword>
<feature type="transmembrane region" description="Helical" evidence="6">
    <location>
        <begin position="97"/>
        <end position="115"/>
    </location>
</feature>
<comment type="subcellular location">
    <subcellularLocation>
        <location evidence="1">Membrane</location>
        <topology evidence="1">Multi-pass membrane protein</topology>
    </subcellularLocation>
</comment>
<reference evidence="9" key="1">
    <citation type="submission" date="2020-06" db="EMBL/GenBank/DDBJ databases">
        <title>WGS assembly of Ceratodon purpureus strain R40.</title>
        <authorList>
            <person name="Carey S.B."/>
            <person name="Jenkins J."/>
            <person name="Shu S."/>
            <person name="Lovell J.T."/>
            <person name="Sreedasyam A."/>
            <person name="Maumus F."/>
            <person name="Tiley G.P."/>
            <person name="Fernandez-Pozo N."/>
            <person name="Barry K."/>
            <person name="Chen C."/>
            <person name="Wang M."/>
            <person name="Lipzen A."/>
            <person name="Daum C."/>
            <person name="Saski C.A."/>
            <person name="Payton A.C."/>
            <person name="Mcbreen J.C."/>
            <person name="Conrad R.E."/>
            <person name="Kollar L.M."/>
            <person name="Olsson S."/>
            <person name="Huttunen S."/>
            <person name="Landis J.B."/>
            <person name="Wickett N.J."/>
            <person name="Johnson M.G."/>
            <person name="Rensing S.A."/>
            <person name="Grimwood J."/>
            <person name="Schmutz J."/>
            <person name="Mcdaniel S.F."/>
        </authorList>
    </citation>
    <scope>NUCLEOTIDE SEQUENCE</scope>
    <source>
        <strain evidence="9">R40</strain>
    </source>
</reference>
<gene>
    <name evidence="9" type="ORF">KC19_9G120700</name>
</gene>
<dbReference type="SUPFAM" id="SSF51735">
    <property type="entry name" value="NAD(P)-binding Rossmann-fold domains"/>
    <property type="match status" value="1"/>
</dbReference>
<feature type="transmembrane region" description="Helical" evidence="6">
    <location>
        <begin position="188"/>
        <end position="210"/>
    </location>
</feature>
<dbReference type="Pfam" id="PF12076">
    <property type="entry name" value="CER1-like_C"/>
    <property type="match status" value="1"/>
</dbReference>
<dbReference type="InterPro" id="IPR006694">
    <property type="entry name" value="Fatty_acid_hydroxylase"/>
</dbReference>
<dbReference type="PANTHER" id="PTHR11863">
    <property type="entry name" value="STEROL DESATURASE"/>
    <property type="match status" value="1"/>
</dbReference>
<evidence type="ECO:0000313" key="9">
    <source>
        <dbReference type="EMBL" id="KAG0562137.1"/>
    </source>
</evidence>
<dbReference type="GO" id="GO:0016020">
    <property type="term" value="C:membrane"/>
    <property type="evidence" value="ECO:0007669"/>
    <property type="project" value="UniProtKB-SubCell"/>
</dbReference>
<dbReference type="AlphaFoldDB" id="A0A8T0GU97"/>
<dbReference type="InterPro" id="IPR050307">
    <property type="entry name" value="Sterol_Desaturase_Related"/>
</dbReference>
<dbReference type="Pfam" id="PF04116">
    <property type="entry name" value="FA_hydroxylase"/>
    <property type="match status" value="1"/>
</dbReference>
<evidence type="ECO:0000256" key="5">
    <source>
        <dbReference type="ARBA" id="ARBA00023136"/>
    </source>
</evidence>
<dbReference type="OrthoDB" id="408954at2759"/>
<comment type="similarity">
    <text evidence="2">Belongs to the sterol desaturase family.</text>
</comment>
<feature type="transmembrane region" description="Helical" evidence="6">
    <location>
        <begin position="325"/>
        <end position="349"/>
    </location>
</feature>
<name>A0A8T0GU97_CERPU</name>
<dbReference type="GO" id="GO:0008610">
    <property type="term" value="P:lipid biosynthetic process"/>
    <property type="evidence" value="ECO:0007669"/>
    <property type="project" value="InterPro"/>
</dbReference>
<evidence type="ECO:0000256" key="6">
    <source>
        <dbReference type="SAM" id="Phobius"/>
    </source>
</evidence>
<organism evidence="9 10">
    <name type="scientific">Ceratodon purpureus</name>
    <name type="common">Fire moss</name>
    <name type="synonym">Dicranum purpureum</name>
    <dbReference type="NCBI Taxonomy" id="3225"/>
    <lineage>
        <taxon>Eukaryota</taxon>
        <taxon>Viridiplantae</taxon>
        <taxon>Streptophyta</taxon>
        <taxon>Embryophyta</taxon>
        <taxon>Bryophyta</taxon>
        <taxon>Bryophytina</taxon>
        <taxon>Bryopsida</taxon>
        <taxon>Dicranidae</taxon>
        <taxon>Pseudoditrichales</taxon>
        <taxon>Ditrichaceae</taxon>
        <taxon>Ceratodon</taxon>
    </lineage>
</organism>
<evidence type="ECO:0000256" key="1">
    <source>
        <dbReference type="ARBA" id="ARBA00004141"/>
    </source>
</evidence>
<evidence type="ECO:0000256" key="4">
    <source>
        <dbReference type="ARBA" id="ARBA00022989"/>
    </source>
</evidence>
<protein>
    <submittedName>
        <fullName evidence="9">Uncharacterized protein</fullName>
    </submittedName>
</protein>
<comment type="caution">
    <text evidence="9">The sequence shown here is derived from an EMBL/GenBank/DDBJ whole genome shotgun (WGS) entry which is preliminary data.</text>
</comment>
<accession>A0A8T0GU97</accession>
<dbReference type="EMBL" id="CM026430">
    <property type="protein sequence ID" value="KAG0562137.1"/>
    <property type="molecule type" value="Genomic_DNA"/>
</dbReference>
<feature type="transmembrane region" description="Helical" evidence="6">
    <location>
        <begin position="294"/>
        <end position="319"/>
    </location>
</feature>
<evidence type="ECO:0000313" key="10">
    <source>
        <dbReference type="Proteomes" id="UP000822688"/>
    </source>
</evidence>
<feature type="domain" description="Fatty acid hydroxylase" evidence="7">
    <location>
        <begin position="133"/>
        <end position="272"/>
    </location>
</feature>
<sequence>MASKPGALTEYPWTNFGAWKYTLFLPYVAKAVHTNLLGGHEADNWCLHMLCVSLLRYLHGQVWMSLSRCHWLTGKYRIQTKGINFDQVDRESAWDDYIILHVIVATLVHAVLPGFQNFPVFWNSQGILILLLVHMGPTEYIYYWLHRALHHHVLYNKYHSHHHASFITEPVSGSVHPFAEHMMYTANFAIPLLGTWALGGACMGMFYFYWLFFDFMNAIGHCNFEFFPPWVFRVFPFVKYLIYTPTFHSLHHSHVHTNFALFMPLYDYLGGTADKISDSLYEQVREGRQEKPDFVFLAHGTELLSAFHLPFGIASFAAWPYAPKWFLWPLYPLTLPIMALLWVFGKAFVSDTYRLKDLRTETWVVPRFGFQYFLPFEKQRINRLIEQAILSAQEKGVRVISLGALNKNESLNGGGTLFVQKHKDLRIRVVHGNTLTAAVILNELPKDVKEIFLTGATSKLGRAIGLHLCQRGVRVLMLTTSRDRFEMIQSELAPEHRENMVQVTKYQAGQSCKTWVMGKWATPEEQKWAPAGTHFHQFVVPPIQECRKDCTYGKLSAMQVPKEMKGLRSCEMTMPRGVVHACHAGGLVHALEGWEHHEVGAIDVSRIDETWAAAMKHGFKPVC</sequence>
<dbReference type="InterPro" id="IPR021940">
    <property type="entry name" value="CER1-like_C"/>
</dbReference>
<feature type="domain" description="Very-long-chain aldehyde decarbonylase CER1-like C-terminal" evidence="8">
    <location>
        <begin position="451"/>
        <end position="621"/>
    </location>
</feature>
<proteinExistence type="inferred from homology"/>
<feature type="transmembrane region" description="Helical" evidence="6">
    <location>
        <begin position="127"/>
        <end position="145"/>
    </location>
</feature>
<dbReference type="Proteomes" id="UP000822688">
    <property type="component" value="Chromosome 9"/>
</dbReference>
<evidence type="ECO:0000256" key="2">
    <source>
        <dbReference type="ARBA" id="ARBA00009324"/>
    </source>
</evidence>
<dbReference type="GO" id="GO:0016491">
    <property type="term" value="F:oxidoreductase activity"/>
    <property type="evidence" value="ECO:0007669"/>
    <property type="project" value="InterPro"/>
</dbReference>
<dbReference type="InterPro" id="IPR036291">
    <property type="entry name" value="NAD(P)-bd_dom_sf"/>
</dbReference>
<evidence type="ECO:0000256" key="3">
    <source>
        <dbReference type="ARBA" id="ARBA00022692"/>
    </source>
</evidence>
<evidence type="ECO:0000259" key="8">
    <source>
        <dbReference type="Pfam" id="PF12076"/>
    </source>
</evidence>